<feature type="domain" description="Homeobox" evidence="11">
    <location>
        <begin position="288"/>
        <end position="348"/>
    </location>
</feature>
<keyword evidence="4 7" id="KW-0238">DNA-binding</keyword>
<dbReference type="Pfam" id="PF00046">
    <property type="entry name" value="Homeodomain"/>
    <property type="match status" value="1"/>
</dbReference>
<dbReference type="EMBL" id="KT345727">
    <property type="protein sequence ID" value="ALB00318.1"/>
    <property type="molecule type" value="Genomic_DNA"/>
</dbReference>
<dbReference type="InterPro" id="IPR050296">
    <property type="entry name" value="Antp_homeobox"/>
</dbReference>
<evidence type="ECO:0000256" key="3">
    <source>
        <dbReference type="ARBA" id="ARBA00022473"/>
    </source>
</evidence>
<keyword evidence="6 7" id="KW-0539">Nucleus</keyword>
<comment type="subcellular location">
    <subcellularLocation>
        <location evidence="1 7 8">Nucleus</location>
    </subcellularLocation>
</comment>
<dbReference type="PANTHER" id="PTHR45659">
    <property type="entry name" value="HOMEOBOX PROTEIN HOX"/>
    <property type="match status" value="1"/>
</dbReference>
<reference evidence="13" key="2">
    <citation type="submission" date="2015-07" db="EMBL/GenBank/DDBJ databases">
        <title>First identification of a single homeobox (Hox) cluster in the cyclopoid copepod Paracyclopina nana.</title>
        <authorList>
            <person name="Kim B.-M."/>
            <person name="Lee J.-S."/>
        </authorList>
    </citation>
    <scope>NUCLEOTIDE SEQUENCE</scope>
</reference>
<dbReference type="Gene3D" id="1.10.10.60">
    <property type="entry name" value="Homeodomain-like"/>
    <property type="match status" value="1"/>
</dbReference>
<feature type="compositionally biased region" description="Polar residues" evidence="10">
    <location>
        <begin position="152"/>
        <end position="166"/>
    </location>
</feature>
<dbReference type="FunFam" id="1.10.10.60:FF:000017">
    <property type="entry name" value="Homeobox protein antennapedia"/>
    <property type="match status" value="1"/>
</dbReference>
<evidence type="ECO:0000256" key="10">
    <source>
        <dbReference type="SAM" id="MobiDB-lite"/>
    </source>
</evidence>
<evidence type="ECO:0000256" key="4">
    <source>
        <dbReference type="ARBA" id="ARBA00023125"/>
    </source>
</evidence>
<feature type="region of interest" description="Disordered" evidence="10">
    <location>
        <begin position="136"/>
        <end position="280"/>
    </location>
</feature>
<reference evidence="12" key="1">
    <citation type="submission" date="2015-06" db="EMBL/GenBank/DDBJ databases">
        <title>Paracyclopina nana hox gene.</title>
        <authorList>
            <person name="Kim B.-M."/>
            <person name="Lee J.-S."/>
        </authorList>
    </citation>
    <scope>NUCLEOTIDE SEQUENCE</scope>
</reference>
<evidence type="ECO:0000259" key="11">
    <source>
        <dbReference type="PROSITE" id="PS50071"/>
    </source>
</evidence>
<keyword evidence="5 7" id="KW-0371">Homeobox</keyword>
<dbReference type="GO" id="GO:0000978">
    <property type="term" value="F:RNA polymerase II cis-regulatory region sequence-specific DNA binding"/>
    <property type="evidence" value="ECO:0007669"/>
    <property type="project" value="TreeGrafter"/>
</dbReference>
<dbReference type="InterPro" id="IPR001356">
    <property type="entry name" value="HD"/>
</dbReference>
<dbReference type="PRINTS" id="PR00025">
    <property type="entry name" value="ANTENNAPEDIA"/>
</dbReference>
<dbReference type="PROSITE" id="PS00032">
    <property type="entry name" value="ANTENNAPEDIA"/>
    <property type="match status" value="1"/>
</dbReference>
<dbReference type="PANTHER" id="PTHR45659:SF4">
    <property type="entry name" value="HOMEOBOX PROTEIN ABDOMINAL-A"/>
    <property type="match status" value="1"/>
</dbReference>
<dbReference type="InterPro" id="IPR009057">
    <property type="entry name" value="Homeodomain-like_sf"/>
</dbReference>
<feature type="region of interest" description="Disordered" evidence="10">
    <location>
        <begin position="346"/>
        <end position="367"/>
    </location>
</feature>
<evidence type="ECO:0000256" key="8">
    <source>
        <dbReference type="RuleBase" id="RU000682"/>
    </source>
</evidence>
<feature type="compositionally biased region" description="Low complexity" evidence="10">
    <location>
        <begin position="167"/>
        <end position="188"/>
    </location>
</feature>
<evidence type="ECO:0000256" key="9">
    <source>
        <dbReference type="RuleBase" id="RU004442"/>
    </source>
</evidence>
<sequence length="367" mass="39590">MSGMTGYDQTTSYPTSQYNYVPNLQSPDAAIVGGVDPRQLHGGWGMPANQSHAHYTTMQGSPGQQHQSHHRGYPYYDRNGYYVHQGNGTATATGAFDWHDPMRPDTPTSCMNVVAPPSYPSPASAAAIASSGGVSSSYSCKMAVQPPAHSGSGATPPSPSQKTNDNPQQLQSPYSQQYGCPLSQNSQQPQPPPVVGTAGSPVGYNNSSSSQLQSPGQPGGGPVQGPAVAPPGHPQHNSYSLSGNDSGGVHVGQPSPVQQQPPGGGQNQGGAPQAPLPSPLYPWMRSQFERKRGRQTYTRYQTLELEKEFHFNRYLTRRRRIEIAHALCLTERQIKIWFQNRRMKWKKENKSKLDGGDGLDDSPPGSQ</sequence>
<dbReference type="SMART" id="SM00389">
    <property type="entry name" value="HOX"/>
    <property type="match status" value="1"/>
</dbReference>
<feature type="DNA-binding region" description="Homeobox" evidence="7">
    <location>
        <begin position="290"/>
        <end position="349"/>
    </location>
</feature>
<evidence type="ECO:0000313" key="13">
    <source>
        <dbReference type="EMBL" id="ALB00318.1"/>
    </source>
</evidence>
<dbReference type="InterPro" id="IPR001827">
    <property type="entry name" value="Homeobox_Antennapedia_CS"/>
</dbReference>
<feature type="compositionally biased region" description="Low complexity" evidence="10">
    <location>
        <begin position="251"/>
        <end position="261"/>
    </location>
</feature>
<proteinExistence type="inferred from homology"/>
<evidence type="ECO:0000256" key="6">
    <source>
        <dbReference type="ARBA" id="ARBA00023242"/>
    </source>
</evidence>
<dbReference type="PROSITE" id="PS00027">
    <property type="entry name" value="HOMEOBOX_1"/>
    <property type="match status" value="1"/>
</dbReference>
<dbReference type="AlphaFoldDB" id="A0A0K2JN97"/>
<protein>
    <submittedName>
        <fullName evidence="13">Antennapedia</fullName>
    </submittedName>
</protein>
<dbReference type="PRINTS" id="PR00024">
    <property type="entry name" value="HOMEOBOX"/>
</dbReference>
<evidence type="ECO:0000256" key="7">
    <source>
        <dbReference type="PROSITE-ProRule" id="PRU00108"/>
    </source>
</evidence>
<comment type="similarity">
    <text evidence="2 9">Belongs to the Antp homeobox family.</text>
</comment>
<gene>
    <name evidence="13" type="primary">Antp</name>
</gene>
<name>A0A0K2JN97_PARNA</name>
<dbReference type="GO" id="GO:0000981">
    <property type="term" value="F:DNA-binding transcription factor activity, RNA polymerase II-specific"/>
    <property type="evidence" value="ECO:0007669"/>
    <property type="project" value="InterPro"/>
</dbReference>
<dbReference type="InterPro" id="IPR017970">
    <property type="entry name" value="Homeobox_CS"/>
</dbReference>
<dbReference type="InterPro" id="IPR017995">
    <property type="entry name" value="Homeobox_antennapedia"/>
</dbReference>
<dbReference type="InterPro" id="IPR020479">
    <property type="entry name" value="HD_metazoa"/>
</dbReference>
<evidence type="ECO:0000313" key="12">
    <source>
        <dbReference type="EMBL" id="ALB00308.1"/>
    </source>
</evidence>
<evidence type="ECO:0000256" key="2">
    <source>
        <dbReference type="ARBA" id="ARBA00009107"/>
    </source>
</evidence>
<dbReference type="EMBL" id="KT211417">
    <property type="protein sequence ID" value="ALB00308.1"/>
    <property type="molecule type" value="Genomic_DNA"/>
</dbReference>
<dbReference type="GO" id="GO:0005634">
    <property type="term" value="C:nucleus"/>
    <property type="evidence" value="ECO:0007669"/>
    <property type="project" value="UniProtKB-SubCell"/>
</dbReference>
<keyword evidence="3" id="KW-0217">Developmental protein</keyword>
<dbReference type="GO" id="GO:0009952">
    <property type="term" value="P:anterior/posterior pattern specification"/>
    <property type="evidence" value="ECO:0007669"/>
    <property type="project" value="TreeGrafter"/>
</dbReference>
<dbReference type="PROSITE" id="PS50071">
    <property type="entry name" value="HOMEOBOX_2"/>
    <property type="match status" value="1"/>
</dbReference>
<organism evidence="13">
    <name type="scientific">Paracyclopina nana</name>
    <name type="common">Marine copepod</name>
    <dbReference type="NCBI Taxonomy" id="565004"/>
    <lineage>
        <taxon>Eukaryota</taxon>
        <taxon>Metazoa</taxon>
        <taxon>Ecdysozoa</taxon>
        <taxon>Arthropoda</taxon>
        <taxon>Crustacea</taxon>
        <taxon>Multicrustacea</taxon>
        <taxon>Hexanauplia</taxon>
        <taxon>Copepoda</taxon>
        <taxon>Cyclopoida</taxon>
        <taxon>Cyclopettidae</taxon>
        <taxon>Paracyclopina</taxon>
    </lineage>
</organism>
<evidence type="ECO:0000256" key="1">
    <source>
        <dbReference type="ARBA" id="ARBA00004123"/>
    </source>
</evidence>
<evidence type="ECO:0000256" key="5">
    <source>
        <dbReference type="ARBA" id="ARBA00023155"/>
    </source>
</evidence>
<dbReference type="CDD" id="cd00086">
    <property type="entry name" value="homeodomain"/>
    <property type="match status" value="1"/>
</dbReference>
<feature type="compositionally biased region" description="Basic and acidic residues" evidence="10">
    <location>
        <begin position="346"/>
        <end position="355"/>
    </location>
</feature>
<accession>A0A0K2JN97</accession>
<feature type="compositionally biased region" description="Low complexity" evidence="10">
    <location>
        <begin position="207"/>
        <end position="216"/>
    </location>
</feature>
<dbReference type="SUPFAM" id="SSF46689">
    <property type="entry name" value="Homeodomain-like"/>
    <property type="match status" value="1"/>
</dbReference>
<feature type="region of interest" description="Disordered" evidence="10">
    <location>
        <begin position="51"/>
        <end position="73"/>
    </location>
</feature>